<reference evidence="3" key="2">
    <citation type="submission" date="2006-05" db="EMBL/GenBank/DDBJ databases">
        <title>Sequencing of the draft genome and assembly of Desulfuromonas acetoxidans DSM 684.</title>
        <authorList>
            <consortium name="US DOE Joint Genome Institute (JGI-PGF)"/>
            <person name="Copeland A."/>
            <person name="Lucas S."/>
            <person name="Lapidus A."/>
            <person name="Barry K."/>
            <person name="Detter J.C."/>
            <person name="Glavina del Rio T."/>
            <person name="Hammon N."/>
            <person name="Israni S."/>
            <person name="Dalin E."/>
            <person name="Tice H."/>
            <person name="Bruce D."/>
            <person name="Pitluck S."/>
            <person name="Richardson P."/>
        </authorList>
    </citation>
    <scope>NUCLEOTIDE SEQUENCE [LARGE SCALE GENOMIC DNA]</scope>
    <source>
        <strain evidence="3">DSM 684</strain>
    </source>
</reference>
<keyword evidence="4" id="KW-1185">Reference proteome</keyword>
<sequence>MKKTLLCLLIMLTVSIANGAASEWRIDPDHSNAQFRIRHLMISEVGGMFPTITGKLTLNDDNVSDSSIEVAVAVASLDTGVAKRDAHLLGSDFFDVDNFPTMTFVSTRIDKTNQGLALYGTLTIHGYSHSTVFAVTGPSEAIKDPWGMTRIGASATTTINRRHFGMVWNEVLDNGNAMIGNEVELQIDMELIRQ</sequence>
<feature type="domain" description="Lipid/polyisoprenoid-binding YceI-like" evidence="2">
    <location>
        <begin position="23"/>
        <end position="192"/>
    </location>
</feature>
<dbReference type="SUPFAM" id="SSF101874">
    <property type="entry name" value="YceI-like"/>
    <property type="match status" value="1"/>
</dbReference>
<dbReference type="EMBL" id="AAEW02000004">
    <property type="protein sequence ID" value="EAT16517.1"/>
    <property type="molecule type" value="Genomic_DNA"/>
</dbReference>
<proteinExistence type="predicted"/>
<dbReference type="AlphaFoldDB" id="Q1K2C2"/>
<dbReference type="InterPro" id="IPR036761">
    <property type="entry name" value="TTHA0802/YceI-like_sf"/>
</dbReference>
<dbReference type="Pfam" id="PF04264">
    <property type="entry name" value="YceI"/>
    <property type="match status" value="1"/>
</dbReference>
<feature type="signal peptide" evidence="1">
    <location>
        <begin position="1"/>
        <end position="19"/>
    </location>
</feature>
<gene>
    <name evidence="3" type="ORF">Dace_2612</name>
</gene>
<dbReference type="Gene3D" id="2.40.128.110">
    <property type="entry name" value="Lipid/polyisoprenoid-binding, YceI-like"/>
    <property type="match status" value="1"/>
</dbReference>
<protein>
    <submittedName>
        <fullName evidence="3">YceI</fullName>
    </submittedName>
</protein>
<dbReference type="PANTHER" id="PTHR34406:SF1">
    <property type="entry name" value="PROTEIN YCEI"/>
    <property type="match status" value="1"/>
</dbReference>
<evidence type="ECO:0000313" key="3">
    <source>
        <dbReference type="EMBL" id="EAT16517.1"/>
    </source>
</evidence>
<dbReference type="Proteomes" id="UP000005695">
    <property type="component" value="Unassembled WGS sequence"/>
</dbReference>
<reference evidence="3" key="1">
    <citation type="submission" date="2006-05" db="EMBL/GenBank/DDBJ databases">
        <title>Annotation of the draft genome assembly of Desulfuromonas acetoxidans DSM 684.</title>
        <authorList>
            <consortium name="US DOE Joint Genome Institute (JGI-ORNL)"/>
            <person name="Larimer F."/>
            <person name="Land M."/>
            <person name="Hauser L."/>
        </authorList>
    </citation>
    <scope>NUCLEOTIDE SEQUENCE [LARGE SCALE GENOMIC DNA]</scope>
    <source>
        <strain evidence="3">DSM 684</strain>
    </source>
</reference>
<organism evidence="3 4">
    <name type="scientific">Desulfuromonas acetoxidans (strain DSM 684 / 11070)</name>
    <dbReference type="NCBI Taxonomy" id="281689"/>
    <lineage>
        <taxon>Bacteria</taxon>
        <taxon>Pseudomonadati</taxon>
        <taxon>Thermodesulfobacteriota</taxon>
        <taxon>Desulfuromonadia</taxon>
        <taxon>Desulfuromonadales</taxon>
        <taxon>Desulfuromonadaceae</taxon>
        <taxon>Desulfuromonas</taxon>
    </lineage>
</organism>
<evidence type="ECO:0000256" key="1">
    <source>
        <dbReference type="SAM" id="SignalP"/>
    </source>
</evidence>
<dbReference type="RefSeq" id="WP_005998495.1">
    <property type="nucleotide sequence ID" value="NZ_AAEW02000004.1"/>
</dbReference>
<evidence type="ECO:0000313" key="4">
    <source>
        <dbReference type="Proteomes" id="UP000005695"/>
    </source>
</evidence>
<dbReference type="InterPro" id="IPR007372">
    <property type="entry name" value="Lipid/polyisoprenoid-bd_YceI"/>
</dbReference>
<feature type="chain" id="PRO_5004192411" evidence="1">
    <location>
        <begin position="20"/>
        <end position="194"/>
    </location>
</feature>
<dbReference type="PANTHER" id="PTHR34406">
    <property type="entry name" value="PROTEIN YCEI"/>
    <property type="match status" value="1"/>
</dbReference>
<accession>Q1K2C2</accession>
<keyword evidence="1" id="KW-0732">Signal</keyword>
<dbReference type="OrthoDB" id="9811006at2"/>
<comment type="caution">
    <text evidence="3">The sequence shown here is derived from an EMBL/GenBank/DDBJ whole genome shotgun (WGS) entry which is preliminary data.</text>
</comment>
<evidence type="ECO:0000259" key="2">
    <source>
        <dbReference type="SMART" id="SM00867"/>
    </source>
</evidence>
<name>Q1K2C2_DESA6</name>
<dbReference type="SMART" id="SM00867">
    <property type="entry name" value="YceI"/>
    <property type="match status" value="1"/>
</dbReference>